<name>A0A1C9C8N4_9FLOR</name>
<gene>
    <name evidence="1" type="primary">ycf34</name>
    <name evidence="1" type="ORF">Schim_066</name>
</gene>
<evidence type="ECO:0008006" key="2">
    <source>
        <dbReference type="Google" id="ProtNLM"/>
    </source>
</evidence>
<sequence length="73" mass="8676">MCICVNCKHVKYCKTYILIQKQHQISITYTKSVFMPTNTLIKININNSYKKIQFDWDLIECLSFVEKPGNWLT</sequence>
<dbReference type="AlphaFoldDB" id="A0A1C9C8N4"/>
<dbReference type="EMBL" id="KX284711">
    <property type="protein sequence ID" value="AOM64747.1"/>
    <property type="molecule type" value="Genomic_DNA"/>
</dbReference>
<dbReference type="Pfam" id="PF10718">
    <property type="entry name" value="Ycf34"/>
    <property type="match status" value="1"/>
</dbReference>
<keyword evidence="1" id="KW-0934">Plastid</keyword>
<accession>A0A1C9C8N4</accession>
<dbReference type="RefSeq" id="YP_009295812.1">
    <property type="nucleotide sequence ID" value="NC_031168.1"/>
</dbReference>
<proteinExistence type="predicted"/>
<protein>
    <recommendedName>
        <fullName evidence="2">Ycf34</fullName>
    </recommendedName>
</protein>
<dbReference type="GeneID" id="29071342"/>
<organism evidence="1">
    <name type="scientific">Schimmelmannia schousboei</name>
    <dbReference type="NCBI Taxonomy" id="173468"/>
    <lineage>
        <taxon>Eukaryota</taxon>
        <taxon>Rhodophyta</taxon>
        <taxon>Florideophyceae</taxon>
        <taxon>Rhodymeniophycidae</taxon>
        <taxon>Acrosymphytales</taxon>
        <taxon>Schimmelmanniaceae</taxon>
        <taxon>Schimmelmannia</taxon>
    </lineage>
</organism>
<dbReference type="InterPro" id="IPR019656">
    <property type="entry name" value="Uncharacterised_Ycf34"/>
</dbReference>
<reference evidence="1" key="1">
    <citation type="journal article" date="2016" name="BMC Biol.">
        <title>Parallel evolution of highly conserved plastid genome architecture in red seaweeds and seed plants.</title>
        <authorList>
            <person name="Lee J."/>
            <person name="Cho C.H."/>
            <person name="Park S.I."/>
            <person name="Choi J.W."/>
            <person name="Song H.S."/>
            <person name="West J.A."/>
            <person name="Bhattacharya D."/>
            <person name="Yoon H.S."/>
        </authorList>
    </citation>
    <scope>NUCLEOTIDE SEQUENCE</scope>
</reference>
<evidence type="ECO:0000313" key="1">
    <source>
        <dbReference type="EMBL" id="AOM64747.1"/>
    </source>
</evidence>
<geneLocation type="plastid" evidence="1"/>